<organism evidence="2 3">
    <name type="scientific">Nonomuraea terrae</name>
    <dbReference type="NCBI Taxonomy" id="2530383"/>
    <lineage>
        <taxon>Bacteria</taxon>
        <taxon>Bacillati</taxon>
        <taxon>Actinomycetota</taxon>
        <taxon>Actinomycetes</taxon>
        <taxon>Streptosporangiales</taxon>
        <taxon>Streptosporangiaceae</taxon>
        <taxon>Nonomuraea</taxon>
    </lineage>
</organism>
<evidence type="ECO:0000256" key="1">
    <source>
        <dbReference type="SAM" id="Phobius"/>
    </source>
</evidence>
<feature type="transmembrane region" description="Helical" evidence="1">
    <location>
        <begin position="128"/>
        <end position="147"/>
    </location>
</feature>
<keyword evidence="3" id="KW-1185">Reference proteome</keyword>
<keyword evidence="1" id="KW-1133">Transmembrane helix</keyword>
<feature type="transmembrane region" description="Helical" evidence="1">
    <location>
        <begin position="104"/>
        <end position="123"/>
    </location>
</feature>
<sequence length="184" mass="19437">MMQRLNGVLIGAVFGMVFVAVNANAPLPPVAGTILRALATLGLAAVIVMWFVAMRRTKGGTDTGGDPRPGMFNRKYVVIVALEAIALFGGIQVLRLLGWPSQAGVAWTALIVGVHFVALWPVWRAVSILIPGIGLTVLGLAGLVMVWTQAVTWVPLASGVLSGLVLLAGSLFYARRQLRALTAR</sequence>
<feature type="transmembrane region" description="Helical" evidence="1">
    <location>
        <begin position="33"/>
        <end position="55"/>
    </location>
</feature>
<keyword evidence="1" id="KW-0812">Transmembrane</keyword>
<gene>
    <name evidence="2" type="ORF">E1286_00235</name>
</gene>
<comment type="caution">
    <text evidence="2">The sequence shown here is derived from an EMBL/GenBank/DDBJ whole genome shotgun (WGS) entry which is preliminary data.</text>
</comment>
<protein>
    <submittedName>
        <fullName evidence="2">Uncharacterized protein</fullName>
    </submittedName>
</protein>
<accession>A0A4R4ZFP0</accession>
<dbReference type="AlphaFoldDB" id="A0A4R4ZFP0"/>
<reference evidence="2 3" key="1">
    <citation type="submission" date="2019-03" db="EMBL/GenBank/DDBJ databases">
        <title>Draft genome sequences of novel Actinobacteria.</title>
        <authorList>
            <person name="Sahin N."/>
            <person name="Ay H."/>
            <person name="Saygin H."/>
        </authorList>
    </citation>
    <scope>NUCLEOTIDE SEQUENCE [LARGE SCALE GENOMIC DNA]</scope>
    <source>
        <strain evidence="2 3">CH32</strain>
    </source>
</reference>
<feature type="transmembrane region" description="Helical" evidence="1">
    <location>
        <begin position="153"/>
        <end position="174"/>
    </location>
</feature>
<dbReference type="EMBL" id="SMKQ01000001">
    <property type="protein sequence ID" value="TDD57313.1"/>
    <property type="molecule type" value="Genomic_DNA"/>
</dbReference>
<proteinExistence type="predicted"/>
<evidence type="ECO:0000313" key="3">
    <source>
        <dbReference type="Proteomes" id="UP000295302"/>
    </source>
</evidence>
<evidence type="ECO:0000313" key="2">
    <source>
        <dbReference type="EMBL" id="TDD57313.1"/>
    </source>
</evidence>
<name>A0A4R4ZFP0_9ACTN</name>
<feature type="transmembrane region" description="Helical" evidence="1">
    <location>
        <begin position="76"/>
        <end position="98"/>
    </location>
</feature>
<dbReference type="OrthoDB" id="4955088at2"/>
<keyword evidence="1" id="KW-0472">Membrane</keyword>
<dbReference type="Proteomes" id="UP000295302">
    <property type="component" value="Unassembled WGS sequence"/>
</dbReference>